<dbReference type="GeneID" id="18926500"/>
<dbReference type="EMBL" id="GL883151">
    <property type="protein sequence ID" value="EGG00079.1"/>
    <property type="molecule type" value="Genomic_DNA"/>
</dbReference>
<evidence type="ECO:0000313" key="2">
    <source>
        <dbReference type="EMBL" id="EGG00079.1"/>
    </source>
</evidence>
<keyword evidence="3" id="KW-1185">Reference proteome</keyword>
<accession>F4S5N4</accession>
<proteinExistence type="predicted"/>
<evidence type="ECO:0000313" key="3">
    <source>
        <dbReference type="Proteomes" id="UP000001072"/>
    </source>
</evidence>
<evidence type="ECO:0000256" key="1">
    <source>
        <dbReference type="SAM" id="SignalP"/>
    </source>
</evidence>
<dbReference type="InParanoid" id="F4S5N4"/>
<dbReference type="Proteomes" id="UP000001072">
    <property type="component" value="Unassembled WGS sequence"/>
</dbReference>
<feature type="signal peptide" evidence="1">
    <location>
        <begin position="1"/>
        <end position="27"/>
    </location>
</feature>
<keyword evidence="1" id="KW-0732">Signal</keyword>
<dbReference type="RefSeq" id="XP_007416677.1">
    <property type="nucleotide sequence ID" value="XM_007416615.1"/>
</dbReference>
<feature type="chain" id="PRO_5003321289" evidence="1">
    <location>
        <begin position="28"/>
        <end position="134"/>
    </location>
</feature>
<name>F4S5N4_MELLP</name>
<dbReference type="HOGENOM" id="CLU_150810_1_1_1"/>
<dbReference type="AlphaFoldDB" id="F4S5N4"/>
<gene>
    <name evidence="2" type="ORF">MELLADRAFT_123852</name>
</gene>
<dbReference type="VEuPathDB" id="FungiDB:MELLADRAFT_123852"/>
<protein>
    <submittedName>
        <fullName evidence="2">Secreted protein</fullName>
    </submittedName>
</protein>
<organism evidence="3">
    <name type="scientific">Melampsora larici-populina (strain 98AG31 / pathotype 3-4-7)</name>
    <name type="common">Poplar leaf rust fungus</name>
    <dbReference type="NCBI Taxonomy" id="747676"/>
    <lineage>
        <taxon>Eukaryota</taxon>
        <taxon>Fungi</taxon>
        <taxon>Dikarya</taxon>
        <taxon>Basidiomycota</taxon>
        <taxon>Pucciniomycotina</taxon>
        <taxon>Pucciniomycetes</taxon>
        <taxon>Pucciniales</taxon>
        <taxon>Melampsoraceae</taxon>
        <taxon>Melampsora</taxon>
    </lineage>
</organism>
<dbReference type="KEGG" id="mlr:MELLADRAFT_123852"/>
<sequence>MSLKNYLTTSVMLITMFLFVDLNPVNAARKIDCTGAFKIKTTLQGSIYAKCNVDTIGNESYKCDLDQCHYVNYLRMDGCVPVTFYGGQATPSAKKKFYTYGYYDTQHYTCRNKDAHDFICNHWFTDRPVISCDC</sequence>
<reference evidence="3" key="1">
    <citation type="journal article" date="2011" name="Proc. Natl. Acad. Sci. U.S.A.">
        <title>Obligate biotrophy features unraveled by the genomic analysis of rust fungi.</title>
        <authorList>
            <person name="Duplessis S."/>
            <person name="Cuomo C.A."/>
            <person name="Lin Y.-C."/>
            <person name="Aerts A."/>
            <person name="Tisserant E."/>
            <person name="Veneault-Fourrey C."/>
            <person name="Joly D.L."/>
            <person name="Hacquard S."/>
            <person name="Amselem J."/>
            <person name="Cantarel B.L."/>
            <person name="Chiu R."/>
            <person name="Coutinho P.M."/>
            <person name="Feau N."/>
            <person name="Field M."/>
            <person name="Frey P."/>
            <person name="Gelhaye E."/>
            <person name="Goldberg J."/>
            <person name="Grabherr M.G."/>
            <person name="Kodira C.D."/>
            <person name="Kohler A."/>
            <person name="Kuees U."/>
            <person name="Lindquist E.A."/>
            <person name="Lucas S.M."/>
            <person name="Mago R."/>
            <person name="Mauceli E."/>
            <person name="Morin E."/>
            <person name="Murat C."/>
            <person name="Pangilinan J.L."/>
            <person name="Park R."/>
            <person name="Pearson M."/>
            <person name="Quesneville H."/>
            <person name="Rouhier N."/>
            <person name="Sakthikumar S."/>
            <person name="Salamov A.A."/>
            <person name="Schmutz J."/>
            <person name="Selles B."/>
            <person name="Shapiro H."/>
            <person name="Tanguay P."/>
            <person name="Tuskan G.A."/>
            <person name="Henrissat B."/>
            <person name="Van de Peer Y."/>
            <person name="Rouze P."/>
            <person name="Ellis J.G."/>
            <person name="Dodds P.N."/>
            <person name="Schein J.E."/>
            <person name="Zhong S."/>
            <person name="Hamelin R.C."/>
            <person name="Grigoriev I.V."/>
            <person name="Szabo L.J."/>
            <person name="Martin F."/>
        </authorList>
    </citation>
    <scope>NUCLEOTIDE SEQUENCE [LARGE SCALE GENOMIC DNA]</scope>
    <source>
        <strain evidence="3">98AG31 / pathotype 3-4-7</strain>
    </source>
</reference>